<dbReference type="STRING" id="1156394.T0RA43"/>
<feature type="domain" description="GAF" evidence="1">
    <location>
        <begin position="85"/>
        <end position="177"/>
    </location>
</feature>
<dbReference type="Proteomes" id="UP000030762">
    <property type="component" value="Unassembled WGS sequence"/>
</dbReference>
<dbReference type="RefSeq" id="XP_008617632.1">
    <property type="nucleotide sequence ID" value="XM_008619410.1"/>
</dbReference>
<gene>
    <name evidence="2" type="ORF">SDRG_13330</name>
</gene>
<dbReference type="Pfam" id="PF01590">
    <property type="entry name" value="GAF"/>
    <property type="match status" value="1"/>
</dbReference>
<dbReference type="InParanoid" id="T0RA43"/>
<dbReference type="SUPFAM" id="SSF55781">
    <property type="entry name" value="GAF domain-like"/>
    <property type="match status" value="1"/>
</dbReference>
<sequence length="225" mass="25406">MDTIQCEDATFVEHRERKTVVVHAETAELSGITEVSLDLAWDDPYRLHWVHKLKLKDETLMFLNEIAKKELQYPVMAVSWINETSQRFQYKGETIELPRHQSFCGYVVASREPMVVLDTTQDDRFKAHPLVSSNGPNPFGAPVRFVASAPVCHDGYVVGTMFALDFVPHTPTPDELKHMLSHMHALASTAVIVIDGSFNDAVAAENDLPRQGRMSMCQRFMCGAW</sequence>
<dbReference type="GeneID" id="19954057"/>
<keyword evidence="3" id="KW-1185">Reference proteome</keyword>
<dbReference type="InterPro" id="IPR029016">
    <property type="entry name" value="GAF-like_dom_sf"/>
</dbReference>
<dbReference type="PANTHER" id="PTHR43102">
    <property type="entry name" value="SLR1143 PROTEIN"/>
    <property type="match status" value="1"/>
</dbReference>
<reference evidence="2 3" key="1">
    <citation type="submission" date="2012-04" db="EMBL/GenBank/DDBJ databases">
        <title>The Genome Sequence of Saprolegnia declina VS20.</title>
        <authorList>
            <consortium name="The Broad Institute Genome Sequencing Platform"/>
            <person name="Russ C."/>
            <person name="Nusbaum C."/>
            <person name="Tyler B."/>
            <person name="van West P."/>
            <person name="Dieguez-Uribeondo J."/>
            <person name="de Bruijn I."/>
            <person name="Tripathy S."/>
            <person name="Jiang R."/>
            <person name="Young S.K."/>
            <person name="Zeng Q."/>
            <person name="Gargeya S."/>
            <person name="Fitzgerald M."/>
            <person name="Haas B."/>
            <person name="Abouelleil A."/>
            <person name="Alvarado L."/>
            <person name="Arachchi H.M."/>
            <person name="Berlin A."/>
            <person name="Chapman S.B."/>
            <person name="Goldberg J."/>
            <person name="Griggs A."/>
            <person name="Gujja S."/>
            <person name="Hansen M."/>
            <person name="Howarth C."/>
            <person name="Imamovic A."/>
            <person name="Larimer J."/>
            <person name="McCowen C."/>
            <person name="Montmayeur A."/>
            <person name="Murphy C."/>
            <person name="Neiman D."/>
            <person name="Pearson M."/>
            <person name="Priest M."/>
            <person name="Roberts A."/>
            <person name="Saif S."/>
            <person name="Shea T."/>
            <person name="Sisk P."/>
            <person name="Sykes S."/>
            <person name="Wortman J."/>
            <person name="Nusbaum C."/>
            <person name="Birren B."/>
        </authorList>
    </citation>
    <scope>NUCLEOTIDE SEQUENCE [LARGE SCALE GENOMIC DNA]</scope>
    <source>
        <strain evidence="2 3">VS20</strain>
    </source>
</reference>
<dbReference type="AlphaFoldDB" id="T0RA43"/>
<protein>
    <recommendedName>
        <fullName evidence="1">GAF domain-containing protein</fullName>
    </recommendedName>
</protein>
<evidence type="ECO:0000313" key="2">
    <source>
        <dbReference type="EMBL" id="EQC28993.1"/>
    </source>
</evidence>
<dbReference type="Gene3D" id="3.30.450.40">
    <property type="match status" value="1"/>
</dbReference>
<accession>T0RA43</accession>
<name>T0RA43_SAPDV</name>
<organism evidence="2 3">
    <name type="scientific">Saprolegnia diclina (strain VS20)</name>
    <dbReference type="NCBI Taxonomy" id="1156394"/>
    <lineage>
        <taxon>Eukaryota</taxon>
        <taxon>Sar</taxon>
        <taxon>Stramenopiles</taxon>
        <taxon>Oomycota</taxon>
        <taxon>Saprolegniomycetes</taxon>
        <taxon>Saprolegniales</taxon>
        <taxon>Saprolegniaceae</taxon>
        <taxon>Saprolegnia</taxon>
    </lineage>
</organism>
<dbReference type="EMBL" id="JH767189">
    <property type="protein sequence ID" value="EQC28993.1"/>
    <property type="molecule type" value="Genomic_DNA"/>
</dbReference>
<dbReference type="InterPro" id="IPR003018">
    <property type="entry name" value="GAF"/>
</dbReference>
<proteinExistence type="predicted"/>
<evidence type="ECO:0000313" key="3">
    <source>
        <dbReference type="Proteomes" id="UP000030762"/>
    </source>
</evidence>
<evidence type="ECO:0000259" key="1">
    <source>
        <dbReference type="Pfam" id="PF01590"/>
    </source>
</evidence>
<dbReference type="OMA" id="HRERKTV"/>
<dbReference type="VEuPathDB" id="FungiDB:SDRG_13330"/>
<dbReference type="OrthoDB" id="303614at2759"/>
<dbReference type="PANTHER" id="PTHR43102:SF2">
    <property type="entry name" value="GAF DOMAIN-CONTAINING PROTEIN"/>
    <property type="match status" value="1"/>
</dbReference>